<name>A0A918IZI2_9ACTN</name>
<proteinExistence type="predicted"/>
<dbReference type="AlphaFoldDB" id="A0A918IZI2"/>
<dbReference type="Gene3D" id="3.50.30.60">
    <property type="entry name" value="LD-carboxypeptidase A C-terminal domain-like"/>
    <property type="match status" value="1"/>
</dbReference>
<dbReference type="InterPro" id="IPR027461">
    <property type="entry name" value="Carboxypeptidase_A_C_sf"/>
</dbReference>
<reference evidence="2" key="2">
    <citation type="submission" date="2020-09" db="EMBL/GenBank/DDBJ databases">
        <authorList>
            <person name="Sun Q."/>
            <person name="Ohkuma M."/>
        </authorList>
    </citation>
    <scope>NUCLEOTIDE SEQUENCE</scope>
    <source>
        <strain evidence="2">JCM 4490</strain>
    </source>
</reference>
<accession>A0A918IZI2</accession>
<protein>
    <recommendedName>
        <fullName evidence="1">LD-carboxypeptidase C-terminal domain-containing protein</fullName>
    </recommendedName>
</protein>
<organism evidence="2 3">
    <name type="scientific">Streptomyces lucensis JCM 4490</name>
    <dbReference type="NCBI Taxonomy" id="1306176"/>
    <lineage>
        <taxon>Bacteria</taxon>
        <taxon>Bacillati</taxon>
        <taxon>Actinomycetota</taxon>
        <taxon>Actinomycetes</taxon>
        <taxon>Kitasatosporales</taxon>
        <taxon>Streptomycetaceae</taxon>
        <taxon>Streptomyces</taxon>
    </lineage>
</organism>
<feature type="domain" description="LD-carboxypeptidase C-terminal" evidence="1">
    <location>
        <begin position="12"/>
        <end position="65"/>
    </location>
</feature>
<evidence type="ECO:0000313" key="2">
    <source>
        <dbReference type="EMBL" id="GGW38174.1"/>
    </source>
</evidence>
<gene>
    <name evidence="2" type="ORF">GCM10010503_12810</name>
</gene>
<dbReference type="EMBL" id="BMUE01000002">
    <property type="protein sequence ID" value="GGW38174.1"/>
    <property type="molecule type" value="Genomic_DNA"/>
</dbReference>
<dbReference type="Pfam" id="PF17676">
    <property type="entry name" value="Peptidase_S66C"/>
    <property type="match status" value="1"/>
</dbReference>
<evidence type="ECO:0000259" key="1">
    <source>
        <dbReference type="Pfam" id="PF17676"/>
    </source>
</evidence>
<evidence type="ECO:0000313" key="3">
    <source>
        <dbReference type="Proteomes" id="UP000620224"/>
    </source>
</evidence>
<dbReference type="InterPro" id="IPR040921">
    <property type="entry name" value="Peptidase_S66C"/>
</dbReference>
<dbReference type="SUPFAM" id="SSF141986">
    <property type="entry name" value="LD-carboxypeptidase A C-terminal domain-like"/>
    <property type="match status" value="1"/>
</dbReference>
<keyword evidence="3" id="KW-1185">Reference proteome</keyword>
<comment type="caution">
    <text evidence="2">The sequence shown here is derived from an EMBL/GenBank/DDBJ whole genome shotgun (WGS) entry which is preliminary data.</text>
</comment>
<reference evidence="2" key="1">
    <citation type="journal article" date="2014" name="Int. J. Syst. Evol. Microbiol.">
        <title>Complete genome sequence of Corynebacterium casei LMG S-19264T (=DSM 44701T), isolated from a smear-ripened cheese.</title>
        <authorList>
            <consortium name="US DOE Joint Genome Institute (JGI-PGF)"/>
            <person name="Walter F."/>
            <person name="Albersmeier A."/>
            <person name="Kalinowski J."/>
            <person name="Ruckert C."/>
        </authorList>
    </citation>
    <scope>NUCLEOTIDE SEQUENCE</scope>
    <source>
        <strain evidence="2">JCM 4490</strain>
    </source>
</reference>
<dbReference type="Proteomes" id="UP000620224">
    <property type="component" value="Unassembled WGS sequence"/>
</dbReference>
<sequence length="80" mass="8221">MHEAAGRFFDRAVLAGRANAPDSPTLTQHEAVLDALGPLGAPIAAGIECGHVAPYLPLVNGARGRVVHTAARSAIVQTLD</sequence>